<dbReference type="OrthoDB" id="9816014at2"/>
<dbReference type="Pfam" id="PF01869">
    <property type="entry name" value="BcrAD_BadFG"/>
    <property type="match status" value="1"/>
</dbReference>
<dbReference type="AlphaFoldDB" id="A0A0U2VAJ8"/>
<organism evidence="2">
    <name type="scientific">Pseudoalteromonas translucida KMM 520</name>
    <dbReference type="NCBI Taxonomy" id="1315283"/>
    <lineage>
        <taxon>Bacteria</taxon>
        <taxon>Pseudomonadati</taxon>
        <taxon>Pseudomonadota</taxon>
        <taxon>Gammaproteobacteria</taxon>
        <taxon>Alteromonadales</taxon>
        <taxon>Pseudoalteromonadaceae</taxon>
        <taxon>Pseudoalteromonas</taxon>
    </lineage>
</organism>
<accession>A0A0U2VAJ8</accession>
<sequence length="297" mass="31193">MFTSGINKNELFIGIDGGGTKCKAVIVNAKNEVLGSGIAGPGNPLHGFEQATTSIEQSARLALQDAGLTDVALSELIAGVGLAGVNLPSLFVQMQQWQHPFKNMHLTTDLVIACLGAHHSEEGAVIITGTGSCGFSFVKNKSFMLGGHGFPHGDKGSGAWIGFVACQQVLMALDTLTPQTTLTNLVQSHLKVNNTMQMVEVIANKPATFYAQIAGCVFSAAAKNDAIAIAIIKDGASYISDIARKLLAQTPPRLALIGGLSEVMTPWLDADIQNKLSAPLSPPEIGSVLYAKQQQVK</sequence>
<dbReference type="RefSeq" id="WP_058374707.1">
    <property type="nucleotide sequence ID" value="NZ_CP011035.1"/>
</dbReference>
<evidence type="ECO:0000259" key="1">
    <source>
        <dbReference type="Pfam" id="PF01869"/>
    </source>
</evidence>
<dbReference type="CDD" id="cd24082">
    <property type="entry name" value="ASKHA_NBD_GspK-like"/>
    <property type="match status" value="1"/>
</dbReference>
<dbReference type="Proteomes" id="UP000065261">
    <property type="component" value="Chromosome II"/>
</dbReference>
<dbReference type="PANTHER" id="PTHR43190">
    <property type="entry name" value="N-ACETYL-D-GLUCOSAMINE KINASE"/>
    <property type="match status" value="1"/>
</dbReference>
<dbReference type="InterPro" id="IPR002731">
    <property type="entry name" value="ATPase_BadF"/>
</dbReference>
<protein>
    <recommendedName>
        <fullName evidence="1">ATPase BadF/BadG/BcrA/BcrD type domain-containing protein</fullName>
    </recommendedName>
</protein>
<dbReference type="EMBL" id="CP011035">
    <property type="protein sequence ID" value="ALS34652.1"/>
    <property type="molecule type" value="Genomic_DNA"/>
</dbReference>
<name>A0A0U2VAJ8_9GAMM</name>
<evidence type="ECO:0000313" key="3">
    <source>
        <dbReference type="Proteomes" id="UP000065261"/>
    </source>
</evidence>
<dbReference type="InterPro" id="IPR052519">
    <property type="entry name" value="Euk-type_GlcNAc_Kinase"/>
</dbReference>
<dbReference type="NCBIfam" id="NF046058">
    <property type="entry name" value="NagK_SO3507"/>
    <property type="match status" value="1"/>
</dbReference>
<dbReference type="PATRIC" id="fig|1315283.4.peg.3245"/>
<gene>
    <name evidence="2" type="ORF">PTRA_b0124</name>
</gene>
<evidence type="ECO:0000313" key="2">
    <source>
        <dbReference type="EMBL" id="ALS34652.1"/>
    </source>
</evidence>
<feature type="domain" description="ATPase BadF/BadG/BcrA/BcrD type" evidence="1">
    <location>
        <begin position="13"/>
        <end position="291"/>
    </location>
</feature>
<dbReference type="KEGG" id="ptn:PTRA_b0124"/>
<dbReference type="Gene3D" id="3.30.420.40">
    <property type="match status" value="2"/>
</dbReference>
<dbReference type="PANTHER" id="PTHR43190:SF3">
    <property type="entry name" value="N-ACETYL-D-GLUCOSAMINE KINASE"/>
    <property type="match status" value="1"/>
</dbReference>
<proteinExistence type="predicted"/>
<dbReference type="InterPro" id="IPR043129">
    <property type="entry name" value="ATPase_NBD"/>
</dbReference>
<dbReference type="SUPFAM" id="SSF53067">
    <property type="entry name" value="Actin-like ATPase domain"/>
    <property type="match status" value="2"/>
</dbReference>
<reference evidence="2 3" key="1">
    <citation type="submission" date="2015-03" db="EMBL/GenBank/DDBJ databases">
        <authorList>
            <person name="Murphy D."/>
        </authorList>
    </citation>
    <scope>NUCLEOTIDE SEQUENCE [LARGE SCALE GENOMIC DNA]</scope>
    <source>
        <strain evidence="2 3">KMM 520</strain>
    </source>
</reference>